<gene>
    <name evidence="2" type="ORF">TMSB3V08_LOCUS10364</name>
</gene>
<dbReference type="AlphaFoldDB" id="A0A7R9EGS0"/>
<dbReference type="Gene3D" id="3.40.350.10">
    <property type="entry name" value="Creatinase/prolidase N-terminal domain"/>
    <property type="match status" value="1"/>
</dbReference>
<feature type="domain" description="Creatinase N-terminal" evidence="1">
    <location>
        <begin position="42"/>
        <end position="134"/>
    </location>
</feature>
<evidence type="ECO:0000259" key="1">
    <source>
        <dbReference type="Pfam" id="PF01321"/>
    </source>
</evidence>
<sequence length="176" mass="20093">MNEDNSSHRCGNNGTLLSPYRNVEFSITQSVCYQSEYVAERDRRREFVSGFSGSHGDAVVTRREAALWTDGRYYLQADEQLDCHWLLMRRGQPGVPSIAQWLSQVLPPWARVGADPRLVPHVIWDAWTDHLGEEEDKQGFGTLMAPNKVDDIIFKPLDKRIGVTGKLVVERLRKLP</sequence>
<reference evidence="2" key="1">
    <citation type="submission" date="2020-11" db="EMBL/GenBank/DDBJ databases">
        <authorList>
            <person name="Tran Van P."/>
        </authorList>
    </citation>
    <scope>NUCLEOTIDE SEQUENCE</scope>
</reference>
<name>A0A7R9EGS0_9NEOP</name>
<organism evidence="2">
    <name type="scientific">Timema monikensis</name>
    <dbReference type="NCBI Taxonomy" id="170555"/>
    <lineage>
        <taxon>Eukaryota</taxon>
        <taxon>Metazoa</taxon>
        <taxon>Ecdysozoa</taxon>
        <taxon>Arthropoda</taxon>
        <taxon>Hexapoda</taxon>
        <taxon>Insecta</taxon>
        <taxon>Pterygota</taxon>
        <taxon>Neoptera</taxon>
        <taxon>Polyneoptera</taxon>
        <taxon>Phasmatodea</taxon>
        <taxon>Timematodea</taxon>
        <taxon>Timematoidea</taxon>
        <taxon>Timematidae</taxon>
        <taxon>Timema</taxon>
    </lineage>
</organism>
<dbReference type="Pfam" id="PF01321">
    <property type="entry name" value="Creatinase_N"/>
    <property type="match status" value="1"/>
</dbReference>
<dbReference type="EMBL" id="OB796692">
    <property type="protein sequence ID" value="CAD7433694.1"/>
    <property type="molecule type" value="Genomic_DNA"/>
</dbReference>
<dbReference type="InterPro" id="IPR029149">
    <property type="entry name" value="Creatin/AminoP/Spt16_N"/>
</dbReference>
<dbReference type="PANTHER" id="PTHR43763:SF6">
    <property type="entry name" value="XAA-PRO AMINOPEPTIDASE 1"/>
    <property type="match status" value="1"/>
</dbReference>
<evidence type="ECO:0000313" key="2">
    <source>
        <dbReference type="EMBL" id="CAD7433694.1"/>
    </source>
</evidence>
<proteinExistence type="predicted"/>
<dbReference type="SUPFAM" id="SSF53092">
    <property type="entry name" value="Creatinase/prolidase N-terminal domain"/>
    <property type="match status" value="1"/>
</dbReference>
<dbReference type="InterPro" id="IPR050422">
    <property type="entry name" value="X-Pro_aminopeptidase_P"/>
</dbReference>
<dbReference type="InterPro" id="IPR000587">
    <property type="entry name" value="Creatinase_N"/>
</dbReference>
<accession>A0A7R9EGS0</accession>
<dbReference type="PANTHER" id="PTHR43763">
    <property type="entry name" value="XAA-PRO AMINOPEPTIDASE 1"/>
    <property type="match status" value="1"/>
</dbReference>
<protein>
    <recommendedName>
        <fullName evidence="1">Creatinase N-terminal domain-containing protein</fullName>
    </recommendedName>
</protein>